<keyword evidence="9" id="KW-1185">Reference proteome</keyword>
<feature type="modified residue" description="4-aspartylphosphate" evidence="4">
    <location>
        <position position="54"/>
    </location>
</feature>
<proteinExistence type="predicted"/>
<evidence type="ECO:0000256" key="2">
    <source>
        <dbReference type="ARBA" id="ARBA00012438"/>
    </source>
</evidence>
<dbReference type="PANTHER" id="PTHR43547">
    <property type="entry name" value="TWO-COMPONENT HISTIDINE KINASE"/>
    <property type="match status" value="1"/>
</dbReference>
<dbReference type="SMART" id="SM00448">
    <property type="entry name" value="REC"/>
    <property type="match status" value="1"/>
</dbReference>
<accession>A0ABX0YAI4</accession>
<dbReference type="CDD" id="cd00082">
    <property type="entry name" value="HisKA"/>
    <property type="match status" value="1"/>
</dbReference>
<dbReference type="SMART" id="SM00388">
    <property type="entry name" value="HisKA"/>
    <property type="match status" value="1"/>
</dbReference>
<evidence type="ECO:0000313" key="9">
    <source>
        <dbReference type="Proteomes" id="UP000746535"/>
    </source>
</evidence>
<dbReference type="InterPro" id="IPR003594">
    <property type="entry name" value="HATPase_dom"/>
</dbReference>
<evidence type="ECO:0000256" key="3">
    <source>
        <dbReference type="ARBA" id="ARBA00022553"/>
    </source>
</evidence>
<dbReference type="InterPro" id="IPR036097">
    <property type="entry name" value="HisK_dim/P_sf"/>
</dbReference>
<keyword evidence="3 4" id="KW-0597">Phosphoprotein</keyword>
<dbReference type="PROSITE" id="PS50110">
    <property type="entry name" value="RESPONSE_REGULATORY"/>
    <property type="match status" value="1"/>
</dbReference>
<dbReference type="PROSITE" id="PS50109">
    <property type="entry name" value="HIS_KIN"/>
    <property type="match status" value="1"/>
</dbReference>
<dbReference type="InterPro" id="IPR003661">
    <property type="entry name" value="HisK_dim/P_dom"/>
</dbReference>
<name>A0ABX0YAI4_9PSED</name>
<dbReference type="EC" id="2.7.13.3" evidence="2"/>
<feature type="domain" description="Response regulatory" evidence="7">
    <location>
        <begin position="5"/>
        <end position="123"/>
    </location>
</feature>
<feature type="domain" description="Histidine kinase" evidence="6">
    <location>
        <begin position="159"/>
        <end position="367"/>
    </location>
</feature>
<dbReference type="InterPro" id="IPR005467">
    <property type="entry name" value="His_kinase_dom"/>
</dbReference>
<dbReference type="SUPFAM" id="SSF52172">
    <property type="entry name" value="CheY-like"/>
    <property type="match status" value="1"/>
</dbReference>
<dbReference type="SUPFAM" id="SSF55874">
    <property type="entry name" value="ATPase domain of HSP90 chaperone/DNA topoisomerase II/histidine kinase"/>
    <property type="match status" value="1"/>
</dbReference>
<reference evidence="8 9" key="1">
    <citation type="submission" date="2020-03" db="EMBL/GenBank/DDBJ databases">
        <authorList>
            <person name="Wang L."/>
            <person name="He N."/>
            <person name="Li Y."/>
            <person name="Fang Y."/>
            <person name="Zhang F."/>
        </authorList>
    </citation>
    <scope>NUCLEOTIDE SEQUENCE [LARGE SCALE GENOMIC DNA]</scope>
    <source>
        <strain evidence="9">hsmgli-8</strain>
    </source>
</reference>
<dbReference type="Gene3D" id="3.40.50.2300">
    <property type="match status" value="1"/>
</dbReference>
<feature type="coiled-coil region" evidence="5">
    <location>
        <begin position="122"/>
        <end position="149"/>
    </location>
</feature>
<sequence length="374" mass="41250">MRTRRILIIDDMQANRYVLRKILSHEPQYEVLEAGNGADGLALIDASIDLVILDINLPDMNGFELIRDAEAKLGSDHMPAIINISATFISGADKAMGLNKGARAYLTHPIDGQEMLATIASLVKSENRLERVERRRQVAVARNESLRSEKIMLERFMRSFSHDLRSPLAAATMVTGLMKKNPARRTEELLQILEENLRRIDRMIGNVLDISHVAIGGGIKLVAEPLVTGPLFEDALNNLRLQVPQPIEAQLAATDQVVHWDRNAFLRILDNLVINASKHGGQASPILVKQWAEGNDIYLTVSNEGNFPDEVLTNLATPYFISTRSETKGWGLGLPIVKALCESCEGHVSFNNDNGNATVAVRLPLSLLGATGRE</sequence>
<comment type="caution">
    <text evidence="8">The sequence shown here is derived from an EMBL/GenBank/DDBJ whole genome shotgun (WGS) entry which is preliminary data.</text>
</comment>
<dbReference type="Proteomes" id="UP000746535">
    <property type="component" value="Unassembled WGS sequence"/>
</dbReference>
<dbReference type="Pfam" id="PF02518">
    <property type="entry name" value="HATPase_c"/>
    <property type="match status" value="1"/>
</dbReference>
<dbReference type="EMBL" id="JAAVJI010000002">
    <property type="protein sequence ID" value="NJP00328.1"/>
    <property type="molecule type" value="Genomic_DNA"/>
</dbReference>
<dbReference type="CDD" id="cd00156">
    <property type="entry name" value="REC"/>
    <property type="match status" value="1"/>
</dbReference>
<dbReference type="Gene3D" id="3.30.565.10">
    <property type="entry name" value="Histidine kinase-like ATPase, C-terminal domain"/>
    <property type="match status" value="1"/>
</dbReference>
<dbReference type="InterPro" id="IPR036890">
    <property type="entry name" value="HATPase_C_sf"/>
</dbReference>
<dbReference type="SUPFAM" id="SSF47384">
    <property type="entry name" value="Homodimeric domain of signal transducing histidine kinase"/>
    <property type="match status" value="1"/>
</dbReference>
<dbReference type="InterPro" id="IPR011006">
    <property type="entry name" value="CheY-like_superfamily"/>
</dbReference>
<gene>
    <name evidence="8" type="ORF">HBH25_05575</name>
</gene>
<dbReference type="InterPro" id="IPR001789">
    <property type="entry name" value="Sig_transdc_resp-reg_receiver"/>
</dbReference>
<evidence type="ECO:0000256" key="5">
    <source>
        <dbReference type="SAM" id="Coils"/>
    </source>
</evidence>
<dbReference type="PANTHER" id="PTHR43547:SF2">
    <property type="entry name" value="HYBRID SIGNAL TRANSDUCTION HISTIDINE KINASE C"/>
    <property type="match status" value="1"/>
</dbReference>
<protein>
    <recommendedName>
        <fullName evidence="2">histidine kinase</fullName>
        <ecNumber evidence="2">2.7.13.3</ecNumber>
    </recommendedName>
</protein>
<dbReference type="Pfam" id="PF00512">
    <property type="entry name" value="HisKA"/>
    <property type="match status" value="1"/>
</dbReference>
<evidence type="ECO:0000313" key="8">
    <source>
        <dbReference type="EMBL" id="NJP00328.1"/>
    </source>
</evidence>
<dbReference type="Gene3D" id="1.10.287.130">
    <property type="match status" value="1"/>
</dbReference>
<organism evidence="8 9">
    <name type="scientific">Pseudomonas quercus</name>
    <dbReference type="NCBI Taxonomy" id="2722792"/>
    <lineage>
        <taxon>Bacteria</taxon>
        <taxon>Pseudomonadati</taxon>
        <taxon>Pseudomonadota</taxon>
        <taxon>Gammaproteobacteria</taxon>
        <taxon>Pseudomonadales</taxon>
        <taxon>Pseudomonadaceae</taxon>
        <taxon>Pseudomonas</taxon>
    </lineage>
</organism>
<dbReference type="SMART" id="SM00387">
    <property type="entry name" value="HATPase_c"/>
    <property type="match status" value="1"/>
</dbReference>
<dbReference type="Pfam" id="PF00072">
    <property type="entry name" value="Response_reg"/>
    <property type="match status" value="1"/>
</dbReference>
<evidence type="ECO:0000259" key="7">
    <source>
        <dbReference type="PROSITE" id="PS50110"/>
    </source>
</evidence>
<evidence type="ECO:0000256" key="4">
    <source>
        <dbReference type="PROSITE-ProRule" id="PRU00169"/>
    </source>
</evidence>
<evidence type="ECO:0000256" key="1">
    <source>
        <dbReference type="ARBA" id="ARBA00000085"/>
    </source>
</evidence>
<evidence type="ECO:0000259" key="6">
    <source>
        <dbReference type="PROSITE" id="PS50109"/>
    </source>
</evidence>
<comment type="catalytic activity">
    <reaction evidence="1">
        <text>ATP + protein L-histidine = ADP + protein N-phospho-L-histidine.</text>
        <dbReference type="EC" id="2.7.13.3"/>
    </reaction>
</comment>
<dbReference type="RefSeq" id="WP_168082331.1">
    <property type="nucleotide sequence ID" value="NZ_JAAVJI010000002.1"/>
</dbReference>
<keyword evidence="5" id="KW-0175">Coiled coil</keyword>